<reference evidence="2" key="1">
    <citation type="submission" date="2020-08" db="EMBL/GenBank/DDBJ databases">
        <title>Multicomponent nature underlies the extraordinary mechanical properties of spider dragline silk.</title>
        <authorList>
            <person name="Kono N."/>
            <person name="Nakamura H."/>
            <person name="Mori M."/>
            <person name="Yoshida Y."/>
            <person name="Ohtoshi R."/>
            <person name="Malay A.D."/>
            <person name="Moran D.A.P."/>
            <person name="Tomita M."/>
            <person name="Numata K."/>
            <person name="Arakawa K."/>
        </authorList>
    </citation>
    <scope>NUCLEOTIDE SEQUENCE</scope>
</reference>
<accession>A0A8X6MZT6</accession>
<keyword evidence="3" id="KW-1185">Reference proteome</keyword>
<feature type="compositionally biased region" description="Basic and acidic residues" evidence="1">
    <location>
        <begin position="33"/>
        <end position="44"/>
    </location>
</feature>
<feature type="compositionally biased region" description="Polar residues" evidence="1">
    <location>
        <begin position="17"/>
        <end position="28"/>
    </location>
</feature>
<evidence type="ECO:0000313" key="2">
    <source>
        <dbReference type="EMBL" id="GFS86725.1"/>
    </source>
</evidence>
<proteinExistence type="predicted"/>
<feature type="compositionally biased region" description="Basic residues" evidence="1">
    <location>
        <begin position="50"/>
        <end position="68"/>
    </location>
</feature>
<gene>
    <name evidence="2" type="ORF">NPIL_253021</name>
</gene>
<feature type="region of interest" description="Disordered" evidence="1">
    <location>
        <begin position="1"/>
        <end position="91"/>
    </location>
</feature>
<evidence type="ECO:0000256" key="1">
    <source>
        <dbReference type="SAM" id="MobiDB-lite"/>
    </source>
</evidence>
<dbReference type="EMBL" id="BMAW01052652">
    <property type="protein sequence ID" value="GFS86725.1"/>
    <property type="molecule type" value="Genomic_DNA"/>
</dbReference>
<sequence length="91" mass="10122">MNSVPTSSGEENEIYSVANNATPWTTPANLDKIPTRDTESDDNNRFTVVNKKKKKKMSFSKNSAKKSAQRCLADSLTGSLKFSRKHPTNTE</sequence>
<feature type="compositionally biased region" description="Basic residues" evidence="1">
    <location>
        <begin position="82"/>
        <end position="91"/>
    </location>
</feature>
<dbReference type="Proteomes" id="UP000887013">
    <property type="component" value="Unassembled WGS sequence"/>
</dbReference>
<dbReference type="AlphaFoldDB" id="A0A8X6MZT6"/>
<comment type="caution">
    <text evidence="2">The sequence shown here is derived from an EMBL/GenBank/DDBJ whole genome shotgun (WGS) entry which is preliminary data.</text>
</comment>
<evidence type="ECO:0000313" key="3">
    <source>
        <dbReference type="Proteomes" id="UP000887013"/>
    </source>
</evidence>
<name>A0A8X6MZT6_NEPPI</name>
<protein>
    <submittedName>
        <fullName evidence="2">Uncharacterized protein</fullName>
    </submittedName>
</protein>
<organism evidence="2 3">
    <name type="scientific">Nephila pilipes</name>
    <name type="common">Giant wood spider</name>
    <name type="synonym">Nephila maculata</name>
    <dbReference type="NCBI Taxonomy" id="299642"/>
    <lineage>
        <taxon>Eukaryota</taxon>
        <taxon>Metazoa</taxon>
        <taxon>Ecdysozoa</taxon>
        <taxon>Arthropoda</taxon>
        <taxon>Chelicerata</taxon>
        <taxon>Arachnida</taxon>
        <taxon>Araneae</taxon>
        <taxon>Araneomorphae</taxon>
        <taxon>Entelegynae</taxon>
        <taxon>Araneoidea</taxon>
        <taxon>Nephilidae</taxon>
        <taxon>Nephila</taxon>
    </lineage>
</organism>